<dbReference type="SMART" id="SM00671">
    <property type="entry name" value="SEL1"/>
    <property type="match status" value="2"/>
</dbReference>
<feature type="region of interest" description="Disordered" evidence="1">
    <location>
        <begin position="492"/>
        <end position="515"/>
    </location>
</feature>
<feature type="region of interest" description="Disordered" evidence="1">
    <location>
        <begin position="290"/>
        <end position="411"/>
    </location>
</feature>
<feature type="compositionally biased region" description="Low complexity" evidence="1">
    <location>
        <begin position="361"/>
        <end position="372"/>
    </location>
</feature>
<dbReference type="Pfam" id="PF08238">
    <property type="entry name" value="Sel1"/>
    <property type="match status" value="2"/>
</dbReference>
<dbReference type="InterPro" id="IPR011990">
    <property type="entry name" value="TPR-like_helical_dom_sf"/>
</dbReference>
<sequence length="732" mass="82885">MPFLSGKPSPLERIGNRDQYFEDVLSISQKQDFRHSNGSSLSLDSIKTAERLLDKLELSAGDELLLQKALQEEDKVRLENTKKGPVVCLPANAFPSLRTSKVHQRQNSNGSWRENNVGNLMSSETVPIEVVGSAQIVRGGALATSVERHIPEHYRYSYIVEEDTDLESLLSTSTQKDENPNVSSLQDPPKQHNFNKFTGLTSDRRYHYYRNHEPNGRKPVNSSMRNERIRAEEKDLTDFEKYRIENSTLIREFPHLMNNQQQRKLHYYHELVKNPGKKNEPSTLAKEIIETGSKTWNNDPTSLYKPKTTSSGESSIVDKRDKFNTPTPKKSSSNTTLDKSFESELSQPPTPSFSDHKKKSSLSSFKSFFKSPKNYKNKNRSDDKLENLESPKTTVQKNTPKKNSTSSENLSKNIKKYMFPNKNNNDPIKFSQIDNSHIPKARPVVRKPSHIRSHSDFGTIHLAQERLKKIERTPLYSSNLNVPNAPIRNASHRRTKSAELLTGERSDSTSSIDKMDSSVNIHDNIPLTTVYSVTHTGNKSAISLLITESLTLKNEGKLNDSSKKLHEACIKGSKTACLLYGIALRKGEGVEKDYRESLRYLHRATGIANCDEFVTRSKIDPTILEIRKDEIPDIPPQPLAPAFYECGVSYLKGYGIPSPNSTLGLKYLEYAASLGHVDAMCLSGILLSKNQYRSEEDVFRAASWFRIAEKRGANLIGSNWIHKKQYKKNIIL</sequence>
<feature type="compositionally biased region" description="Polar residues" evidence="1">
    <location>
        <begin position="292"/>
        <end position="314"/>
    </location>
</feature>
<dbReference type="EMBL" id="JBEVYD010000009">
    <property type="protein sequence ID" value="KAL3230621.1"/>
    <property type="molecule type" value="Genomic_DNA"/>
</dbReference>
<protein>
    <submittedName>
        <fullName evidence="2">Protein DSF2</fullName>
    </submittedName>
</protein>
<dbReference type="InterPro" id="IPR006597">
    <property type="entry name" value="Sel1-like"/>
</dbReference>
<accession>A0ABR4NQU4</accession>
<proteinExistence type="predicted"/>
<dbReference type="PANTHER" id="PTHR43628">
    <property type="entry name" value="ACTIVATOR OF C KINASE PROTEIN 1-RELATED"/>
    <property type="match status" value="1"/>
</dbReference>
<gene>
    <name evidence="2" type="ORF">RNJ44_01070</name>
</gene>
<feature type="compositionally biased region" description="Low complexity" evidence="1">
    <location>
        <begin position="324"/>
        <end position="336"/>
    </location>
</feature>
<evidence type="ECO:0000313" key="2">
    <source>
        <dbReference type="EMBL" id="KAL3230621.1"/>
    </source>
</evidence>
<dbReference type="PANTHER" id="PTHR43628:SF11">
    <property type="entry name" value="PROTEIN DSF2"/>
    <property type="match status" value="1"/>
</dbReference>
<name>A0ABR4NQU4_9SACH</name>
<organism evidence="2 3">
    <name type="scientific">Nakaseomyces bracarensis</name>
    <dbReference type="NCBI Taxonomy" id="273131"/>
    <lineage>
        <taxon>Eukaryota</taxon>
        <taxon>Fungi</taxon>
        <taxon>Dikarya</taxon>
        <taxon>Ascomycota</taxon>
        <taxon>Saccharomycotina</taxon>
        <taxon>Saccharomycetes</taxon>
        <taxon>Saccharomycetales</taxon>
        <taxon>Saccharomycetaceae</taxon>
        <taxon>Nakaseomyces</taxon>
    </lineage>
</organism>
<comment type="caution">
    <text evidence="2">The sequence shown here is derived from an EMBL/GenBank/DDBJ whole genome shotgun (WGS) entry which is preliminary data.</text>
</comment>
<feature type="region of interest" description="Disordered" evidence="1">
    <location>
        <begin position="171"/>
        <end position="201"/>
    </location>
</feature>
<dbReference type="Gene3D" id="1.25.40.10">
    <property type="entry name" value="Tetratricopeptide repeat domain"/>
    <property type="match status" value="1"/>
</dbReference>
<evidence type="ECO:0000313" key="3">
    <source>
        <dbReference type="Proteomes" id="UP001623330"/>
    </source>
</evidence>
<dbReference type="SUPFAM" id="SSF81901">
    <property type="entry name" value="HCP-like"/>
    <property type="match status" value="1"/>
</dbReference>
<keyword evidence="3" id="KW-1185">Reference proteome</keyword>
<feature type="compositionally biased region" description="Basic and acidic residues" evidence="1">
    <location>
        <begin position="379"/>
        <end position="389"/>
    </location>
</feature>
<dbReference type="InterPro" id="IPR052945">
    <property type="entry name" value="Mitotic_Regulator"/>
</dbReference>
<dbReference type="Proteomes" id="UP001623330">
    <property type="component" value="Unassembled WGS sequence"/>
</dbReference>
<evidence type="ECO:0000256" key="1">
    <source>
        <dbReference type="SAM" id="MobiDB-lite"/>
    </source>
</evidence>
<reference evidence="2 3" key="1">
    <citation type="submission" date="2024-05" db="EMBL/GenBank/DDBJ databases">
        <title>Long read based assembly of the Candida bracarensis genome reveals expanded adhesin content.</title>
        <authorList>
            <person name="Marcet-Houben M."/>
            <person name="Ksiezopolska E."/>
            <person name="Gabaldon T."/>
        </authorList>
    </citation>
    <scope>NUCLEOTIDE SEQUENCE [LARGE SCALE GENOMIC DNA]</scope>
    <source>
        <strain evidence="2 3">CBM6</strain>
    </source>
</reference>
<feature type="compositionally biased region" description="Polar residues" evidence="1">
    <location>
        <begin position="390"/>
        <end position="411"/>
    </location>
</feature>